<organism evidence="1 2">
    <name type="scientific">Caerostris extrusa</name>
    <name type="common">Bark spider</name>
    <name type="synonym">Caerostris bankana</name>
    <dbReference type="NCBI Taxonomy" id="172846"/>
    <lineage>
        <taxon>Eukaryota</taxon>
        <taxon>Metazoa</taxon>
        <taxon>Ecdysozoa</taxon>
        <taxon>Arthropoda</taxon>
        <taxon>Chelicerata</taxon>
        <taxon>Arachnida</taxon>
        <taxon>Araneae</taxon>
        <taxon>Araneomorphae</taxon>
        <taxon>Entelegynae</taxon>
        <taxon>Araneoidea</taxon>
        <taxon>Araneidae</taxon>
        <taxon>Caerostris</taxon>
    </lineage>
</organism>
<protein>
    <submittedName>
        <fullName evidence="1">Uncharacterized protein</fullName>
    </submittedName>
</protein>
<dbReference type="EMBL" id="BPLR01011888">
    <property type="protein sequence ID" value="GIY49802.1"/>
    <property type="molecule type" value="Genomic_DNA"/>
</dbReference>
<evidence type="ECO:0000313" key="2">
    <source>
        <dbReference type="Proteomes" id="UP001054945"/>
    </source>
</evidence>
<name>A0AAV4TXK6_CAEEX</name>
<reference evidence="1 2" key="1">
    <citation type="submission" date="2021-06" db="EMBL/GenBank/DDBJ databases">
        <title>Caerostris extrusa draft genome.</title>
        <authorList>
            <person name="Kono N."/>
            <person name="Arakawa K."/>
        </authorList>
    </citation>
    <scope>NUCLEOTIDE SEQUENCE [LARGE SCALE GENOMIC DNA]</scope>
</reference>
<sequence>MNPPDLPDFHLSSRFPGELSVLISSMMATFYDICPPDSLFNFSFFPFSLAIMVCHSPNHGCFVTTLAARSLLWTLAQ</sequence>
<comment type="caution">
    <text evidence="1">The sequence shown here is derived from an EMBL/GenBank/DDBJ whole genome shotgun (WGS) entry which is preliminary data.</text>
</comment>
<proteinExistence type="predicted"/>
<keyword evidence="2" id="KW-1185">Reference proteome</keyword>
<dbReference type="Proteomes" id="UP001054945">
    <property type="component" value="Unassembled WGS sequence"/>
</dbReference>
<evidence type="ECO:0000313" key="1">
    <source>
        <dbReference type="EMBL" id="GIY49802.1"/>
    </source>
</evidence>
<dbReference type="AlphaFoldDB" id="A0AAV4TXK6"/>
<accession>A0AAV4TXK6</accession>
<gene>
    <name evidence="1" type="ORF">CEXT_358501</name>
</gene>